<evidence type="ECO:0000256" key="1">
    <source>
        <dbReference type="ARBA" id="ARBA00006654"/>
    </source>
</evidence>
<keyword evidence="3" id="KW-0378">Hydrolase</keyword>
<dbReference type="PANTHER" id="PTHR11575:SF48">
    <property type="entry name" value="5'-NUCLEOTIDASE"/>
    <property type="match status" value="1"/>
</dbReference>
<dbReference type="GO" id="GO:0000166">
    <property type="term" value="F:nucleotide binding"/>
    <property type="evidence" value="ECO:0007669"/>
    <property type="project" value="UniProtKB-KW"/>
</dbReference>
<evidence type="ECO:0000256" key="3">
    <source>
        <dbReference type="RuleBase" id="RU362119"/>
    </source>
</evidence>
<dbReference type="Pfam" id="PF00149">
    <property type="entry name" value="Metallophos"/>
    <property type="match status" value="1"/>
</dbReference>
<evidence type="ECO:0000259" key="4">
    <source>
        <dbReference type="Pfam" id="PF00149"/>
    </source>
</evidence>
<dbReference type="InterPro" id="IPR029052">
    <property type="entry name" value="Metallo-depent_PP-like"/>
</dbReference>
<evidence type="ECO:0000313" key="6">
    <source>
        <dbReference type="EMBL" id="CAL4059581.1"/>
    </source>
</evidence>
<feature type="domain" description="Calcineurin-like phosphoesterase" evidence="4">
    <location>
        <begin position="42"/>
        <end position="246"/>
    </location>
</feature>
<name>A0AAV2PLB8_MEGNR</name>
<dbReference type="SUPFAM" id="SSF56300">
    <property type="entry name" value="Metallo-dependent phosphatases"/>
    <property type="match status" value="1"/>
</dbReference>
<dbReference type="PANTHER" id="PTHR11575">
    <property type="entry name" value="5'-NUCLEOTIDASE-RELATED"/>
    <property type="match status" value="1"/>
</dbReference>
<dbReference type="SUPFAM" id="SSF55816">
    <property type="entry name" value="5'-nucleotidase (syn. UDP-sugar hydrolase), C-terminal domain"/>
    <property type="match status" value="1"/>
</dbReference>
<keyword evidence="7" id="KW-1185">Reference proteome</keyword>
<keyword evidence="3" id="KW-0547">Nucleotide-binding</keyword>
<dbReference type="Gene3D" id="3.90.780.10">
    <property type="entry name" value="5'-Nucleotidase, C-terminal domain"/>
    <property type="match status" value="1"/>
</dbReference>
<dbReference type="InterPro" id="IPR008334">
    <property type="entry name" value="5'-Nucleotdase_C"/>
</dbReference>
<dbReference type="InterPro" id="IPR006179">
    <property type="entry name" value="5_nucleotidase/apyrase"/>
</dbReference>
<proteinExistence type="inferred from homology"/>
<evidence type="ECO:0000313" key="7">
    <source>
        <dbReference type="Proteomes" id="UP001497623"/>
    </source>
</evidence>
<comment type="similarity">
    <text evidence="1 3">Belongs to the 5'-nucleotidase family.</text>
</comment>
<sequence length="523" mass="58752">RQFSNITSFEFGQHLTNMGIATDHQDSSNKGSNQSSRAPSITILHFNDIYNVGEQAQEPKAGAARFRTAMKSFAGLDPLVLFCGDALSPSVMSTFTKGEQMVTVMNLLGIHCACYGNHEFDFGLERLVDVNKATNFPWLLSNMVDEETDRPLGEAKEYHIIDWKGWKIGLMGLGESQWLETMATINPEEVTYYDYADKANYLCPILRQKGCDYIIAMTHLRRPNDVRLMENAPDVDLFLGGHDHDYEIIEINDRITLKSGHDFSAFSIVTLTLDNPKVHVDIEKIVVDSKFEPDAEMVEALSHYEEMLNANMEVVLGNCHVELEGREAAVRTEETNLGNFITDVIMASTNSDIALINAGTIRGDRIHKKGDFKVKDLMTILPMLNPLVVIEITGRKIVEALENSVSKYEEESGRFLQVAGVEFVFNPDAPVGSRVPSDLVMVADKYVNFEETYRLITSEYLRKGKDGFTMFPDCPILVDEEECPALTCSVQNHFEAIKTCQGKSKKKTSHRQNLVLVSRKHTI</sequence>
<gene>
    <name evidence="6" type="ORF">MNOR_LOCUS703</name>
</gene>
<dbReference type="Pfam" id="PF02872">
    <property type="entry name" value="5_nucleotid_C"/>
    <property type="match status" value="1"/>
</dbReference>
<dbReference type="InterPro" id="IPR036907">
    <property type="entry name" value="5'-Nucleotdase_C_sf"/>
</dbReference>
<organism evidence="6 7">
    <name type="scientific">Meganyctiphanes norvegica</name>
    <name type="common">Northern krill</name>
    <name type="synonym">Thysanopoda norvegica</name>
    <dbReference type="NCBI Taxonomy" id="48144"/>
    <lineage>
        <taxon>Eukaryota</taxon>
        <taxon>Metazoa</taxon>
        <taxon>Ecdysozoa</taxon>
        <taxon>Arthropoda</taxon>
        <taxon>Crustacea</taxon>
        <taxon>Multicrustacea</taxon>
        <taxon>Malacostraca</taxon>
        <taxon>Eumalacostraca</taxon>
        <taxon>Eucarida</taxon>
        <taxon>Euphausiacea</taxon>
        <taxon>Euphausiidae</taxon>
        <taxon>Meganyctiphanes</taxon>
    </lineage>
</organism>
<dbReference type="GO" id="GO:0009166">
    <property type="term" value="P:nucleotide catabolic process"/>
    <property type="evidence" value="ECO:0007669"/>
    <property type="project" value="InterPro"/>
</dbReference>
<accession>A0AAV2PLB8</accession>
<evidence type="ECO:0000256" key="2">
    <source>
        <dbReference type="ARBA" id="ARBA00022729"/>
    </source>
</evidence>
<protein>
    <recommendedName>
        <fullName evidence="8">5'-nucleotidase</fullName>
    </recommendedName>
</protein>
<dbReference type="Proteomes" id="UP001497623">
    <property type="component" value="Unassembled WGS sequence"/>
</dbReference>
<dbReference type="AlphaFoldDB" id="A0AAV2PLB8"/>
<keyword evidence="2" id="KW-0732">Signal</keyword>
<feature type="domain" description="5'-Nucleotidase C-terminal" evidence="5">
    <location>
        <begin position="325"/>
        <end position="472"/>
    </location>
</feature>
<evidence type="ECO:0000259" key="5">
    <source>
        <dbReference type="Pfam" id="PF02872"/>
    </source>
</evidence>
<dbReference type="Gene3D" id="3.60.21.10">
    <property type="match status" value="1"/>
</dbReference>
<reference evidence="6 7" key="1">
    <citation type="submission" date="2024-05" db="EMBL/GenBank/DDBJ databases">
        <authorList>
            <person name="Wallberg A."/>
        </authorList>
    </citation>
    <scope>NUCLEOTIDE SEQUENCE [LARGE SCALE GENOMIC DNA]</scope>
</reference>
<dbReference type="EMBL" id="CAXKWB010000163">
    <property type="protein sequence ID" value="CAL4059581.1"/>
    <property type="molecule type" value="Genomic_DNA"/>
</dbReference>
<dbReference type="GO" id="GO:0016787">
    <property type="term" value="F:hydrolase activity"/>
    <property type="evidence" value="ECO:0007669"/>
    <property type="project" value="UniProtKB-KW"/>
</dbReference>
<feature type="non-terminal residue" evidence="6">
    <location>
        <position position="1"/>
    </location>
</feature>
<evidence type="ECO:0008006" key="8">
    <source>
        <dbReference type="Google" id="ProtNLM"/>
    </source>
</evidence>
<dbReference type="PRINTS" id="PR01607">
    <property type="entry name" value="APYRASEFAMLY"/>
</dbReference>
<comment type="caution">
    <text evidence="6">The sequence shown here is derived from an EMBL/GenBank/DDBJ whole genome shotgun (WGS) entry which is preliminary data.</text>
</comment>
<dbReference type="InterPro" id="IPR004843">
    <property type="entry name" value="Calcineurin-like_PHP"/>
</dbReference>